<evidence type="ECO:0000313" key="3">
    <source>
        <dbReference type="EMBL" id="AWN42594.1"/>
    </source>
</evidence>
<feature type="signal peptide" evidence="2">
    <location>
        <begin position="1"/>
        <end position="24"/>
    </location>
</feature>
<reference evidence="4" key="1">
    <citation type="submission" date="2018-05" db="EMBL/GenBank/DDBJ databases">
        <title>Complete Genome Sequence of Methylobacterium sp. 17SD2-17.</title>
        <authorList>
            <person name="Srinivasan S."/>
        </authorList>
    </citation>
    <scope>NUCLEOTIDE SEQUENCE [LARGE SCALE GENOMIC DNA]</scope>
    <source>
        <strain evidence="4">17SD2-17</strain>
    </source>
</reference>
<evidence type="ECO:0000256" key="2">
    <source>
        <dbReference type="SAM" id="SignalP"/>
    </source>
</evidence>
<protein>
    <recommendedName>
        <fullName evidence="5">DUF680 domain-containing protein</fullName>
    </recommendedName>
</protein>
<dbReference type="AlphaFoldDB" id="A0A2U8W8Y8"/>
<evidence type="ECO:0000313" key="4">
    <source>
        <dbReference type="Proteomes" id="UP000245926"/>
    </source>
</evidence>
<organism evidence="3 4">
    <name type="scientific">Methylobacterium durans</name>
    <dbReference type="NCBI Taxonomy" id="2202825"/>
    <lineage>
        <taxon>Bacteria</taxon>
        <taxon>Pseudomonadati</taxon>
        <taxon>Pseudomonadota</taxon>
        <taxon>Alphaproteobacteria</taxon>
        <taxon>Hyphomicrobiales</taxon>
        <taxon>Methylobacteriaceae</taxon>
        <taxon>Methylobacterium</taxon>
    </lineage>
</organism>
<feature type="region of interest" description="Disordered" evidence="1">
    <location>
        <begin position="50"/>
        <end position="76"/>
    </location>
</feature>
<dbReference type="RefSeq" id="WP_109892631.1">
    <property type="nucleotide sequence ID" value="NZ_CP029550.1"/>
</dbReference>
<name>A0A2U8W8Y8_9HYPH</name>
<feature type="compositionally biased region" description="Polar residues" evidence="1">
    <location>
        <begin position="50"/>
        <end position="59"/>
    </location>
</feature>
<dbReference type="KEGG" id="mets:DK389_21435"/>
<evidence type="ECO:0000256" key="1">
    <source>
        <dbReference type="SAM" id="MobiDB-lite"/>
    </source>
</evidence>
<feature type="chain" id="PRO_5016074134" description="DUF680 domain-containing protein" evidence="2">
    <location>
        <begin position="25"/>
        <end position="76"/>
    </location>
</feature>
<dbReference type="EMBL" id="CP029550">
    <property type="protein sequence ID" value="AWN42594.1"/>
    <property type="molecule type" value="Genomic_DNA"/>
</dbReference>
<keyword evidence="2" id="KW-0732">Signal</keyword>
<keyword evidence="4" id="KW-1185">Reference proteome</keyword>
<gene>
    <name evidence="3" type="ORF">DK389_21435</name>
</gene>
<accession>A0A2U8W8Y8</accession>
<proteinExistence type="predicted"/>
<dbReference type="Proteomes" id="UP000245926">
    <property type="component" value="Chromosome"/>
</dbReference>
<evidence type="ECO:0008006" key="5">
    <source>
        <dbReference type="Google" id="ProtNLM"/>
    </source>
</evidence>
<sequence length="76" mass="7944">MKSSAIALAIATVIAVATPYVASAGPNGTDAIKLYELNRRNTVASRPNVTLDVSSTGSVNGVPHRENTNRRGHGQQ</sequence>